<evidence type="ECO:0000256" key="1">
    <source>
        <dbReference type="SAM" id="Phobius"/>
    </source>
</evidence>
<keyword evidence="1" id="KW-1133">Transmembrane helix</keyword>
<evidence type="ECO:0000313" key="2">
    <source>
        <dbReference type="EMBL" id="RMX54749.1"/>
    </source>
</evidence>
<keyword evidence="3" id="KW-1185">Reference proteome</keyword>
<dbReference type="EMBL" id="RCHS01001203">
    <property type="protein sequence ID" value="RMX54749.1"/>
    <property type="molecule type" value="Genomic_DNA"/>
</dbReference>
<accession>A0A3M6UMB2</accession>
<proteinExistence type="predicted"/>
<keyword evidence="1" id="KW-0472">Membrane</keyword>
<keyword evidence="1" id="KW-0812">Transmembrane</keyword>
<dbReference type="AlphaFoldDB" id="A0A3M6UMB2"/>
<feature type="transmembrane region" description="Helical" evidence="1">
    <location>
        <begin position="323"/>
        <end position="345"/>
    </location>
</feature>
<comment type="caution">
    <text evidence="2">The sequence shown here is derived from an EMBL/GenBank/DDBJ whole genome shotgun (WGS) entry which is preliminary data.</text>
</comment>
<name>A0A3M6UMB2_POCDA</name>
<dbReference type="Proteomes" id="UP000275408">
    <property type="component" value="Unassembled WGS sequence"/>
</dbReference>
<sequence>MFCAHLYKCFCKSVDPESPFAVTTNSVCGDCKSLWVRLVWFILAAAVRDRPSFRKTMTAIRTRTKTPTQTPITIHFQSSFVFSVVAMVTDRVVMFGGAVVILDVVVGELGVVSAIADLISDIGTPSTRSSSALLFFITVSRAFTGMTPPLVSCGSPARKLRKLVKISTNLQHSGEWIGVFRILYNDHSAEEALNCLVKHGHNMEPNRKNGYERQQLYTILLVQQQRPPQQLNYQKKKRKQQHGFSIILSLLNSPQKWEMNTAKMLPLALGLSAPAVFLLSIKFLKTKYYFLRLSQRTQIGNGRHDVILNKTSLRLITRTGKAICVELISWITLAIVSTIFILTLLCAPDTVDLAFVNIYDKIWQSLSLQGLVAGAKDGKDSVYLRVFQSPFNLPSQAKPLLFNLKPDLHLQLYEPGTFDAVTGIPSWTVSTEVTFQVNLSRVSFTVVKVAPCGFLMTLNAKELLSLAVTLTHRTSPTVASMTDGTLPSFSFSFTNFTFTSLLLVPMETSFVEAASKRHTTSPPQASLAACSVALSAHLMASTNMGLKLALAKV</sequence>
<feature type="transmembrane region" description="Helical" evidence="1">
    <location>
        <begin position="264"/>
        <end position="284"/>
    </location>
</feature>
<reference evidence="2 3" key="1">
    <citation type="journal article" date="2018" name="Sci. Rep.">
        <title>Comparative analysis of the Pocillopora damicornis genome highlights role of immune system in coral evolution.</title>
        <authorList>
            <person name="Cunning R."/>
            <person name="Bay R.A."/>
            <person name="Gillette P."/>
            <person name="Baker A.C."/>
            <person name="Traylor-Knowles N."/>
        </authorList>
    </citation>
    <scope>NUCLEOTIDE SEQUENCE [LARGE SCALE GENOMIC DNA]</scope>
    <source>
        <strain evidence="2">RSMAS</strain>
        <tissue evidence="2">Whole animal</tissue>
    </source>
</reference>
<gene>
    <name evidence="2" type="ORF">pdam_00020448</name>
</gene>
<protein>
    <submittedName>
        <fullName evidence="2">Uncharacterized protein</fullName>
    </submittedName>
</protein>
<organism evidence="2 3">
    <name type="scientific">Pocillopora damicornis</name>
    <name type="common">Cauliflower coral</name>
    <name type="synonym">Millepora damicornis</name>
    <dbReference type="NCBI Taxonomy" id="46731"/>
    <lineage>
        <taxon>Eukaryota</taxon>
        <taxon>Metazoa</taxon>
        <taxon>Cnidaria</taxon>
        <taxon>Anthozoa</taxon>
        <taxon>Hexacorallia</taxon>
        <taxon>Scleractinia</taxon>
        <taxon>Astrocoeniina</taxon>
        <taxon>Pocilloporidae</taxon>
        <taxon>Pocillopora</taxon>
    </lineage>
</organism>
<evidence type="ECO:0000313" key="3">
    <source>
        <dbReference type="Proteomes" id="UP000275408"/>
    </source>
</evidence>